<evidence type="ECO:0000256" key="1">
    <source>
        <dbReference type="SAM" id="Phobius"/>
    </source>
</evidence>
<dbReference type="RefSeq" id="XP_015656392.1">
    <property type="nucleotide sequence ID" value="XM_015805099.1"/>
</dbReference>
<sequence>MSHSTQPTSQARRGELEGIVRDDHGRTYVAVHPRYSSASGYRHRIFSFQIVVSVLSLCALVFAIVGQVVPFGQDGNVHDLHLMFSIWYIHISSPTGELVNATDNKSAGGAKVFAVLTAVFSLLAFVLAAVHASFWHHDERLRSEEEDANATLQSKYGTLRAGSRMSNDSFPYENQRVLNTCGDLVPFEVAEHTRRRRDRNLGITTFSLLLATALCALISLILISSLFSKLIVGVDTIRYRAGMPLFIVALILAVIAFTVLAIPQLTALYLCNAPQTPHADLMVLGNAQRDSEELQQQQYSQSAVGGSVAGNATRSDVTSCTRPRPGAVYTAFPPPAAQMLTGPNPFCAPNMFDNNNVAVAQGIRIALPGPPIEMVQQLQQHQHPDQLDYPSGDYYTTPPQLFNVSNATGGNGKGV</sequence>
<name>A0A0M9FXF8_LEPPY</name>
<dbReference type="VEuPathDB" id="TriTrypDB:LpyrH10_15_1330"/>
<evidence type="ECO:0000313" key="2">
    <source>
        <dbReference type="EMBL" id="KPA77953.1"/>
    </source>
</evidence>
<reference evidence="2 3" key="1">
    <citation type="submission" date="2015-07" db="EMBL/GenBank/DDBJ databases">
        <title>High-quality genome of monoxenous trypanosomatid Leptomonas pyrrhocoris.</title>
        <authorList>
            <person name="Flegontov P."/>
            <person name="Butenko A."/>
            <person name="Firsov S."/>
            <person name="Vlcek C."/>
            <person name="Logacheva M.D."/>
            <person name="Field M."/>
            <person name="Filatov D."/>
            <person name="Flegontova O."/>
            <person name="Gerasimov E."/>
            <person name="Jackson A.P."/>
            <person name="Kelly S."/>
            <person name="Opperdoes F."/>
            <person name="O'Reilly A."/>
            <person name="Votypka J."/>
            <person name="Yurchenko V."/>
            <person name="Lukes J."/>
        </authorList>
    </citation>
    <scope>NUCLEOTIDE SEQUENCE [LARGE SCALE GENOMIC DNA]</scope>
    <source>
        <strain evidence="2">H10</strain>
    </source>
</reference>
<keyword evidence="3" id="KW-1185">Reference proteome</keyword>
<dbReference type="Proteomes" id="UP000037923">
    <property type="component" value="Unassembled WGS sequence"/>
</dbReference>
<dbReference type="GeneID" id="26907009"/>
<feature type="transmembrane region" description="Helical" evidence="1">
    <location>
        <begin position="112"/>
        <end position="134"/>
    </location>
</feature>
<keyword evidence="1" id="KW-0472">Membrane</keyword>
<dbReference type="AlphaFoldDB" id="A0A0M9FXF8"/>
<accession>A0A0M9FXF8</accession>
<gene>
    <name evidence="2" type="ORF">ABB37_06723</name>
</gene>
<feature type="transmembrane region" description="Helical" evidence="1">
    <location>
        <begin position="201"/>
        <end position="223"/>
    </location>
</feature>
<evidence type="ECO:0000313" key="3">
    <source>
        <dbReference type="Proteomes" id="UP000037923"/>
    </source>
</evidence>
<protein>
    <submittedName>
        <fullName evidence="2">Uncharacterized protein</fullName>
    </submittedName>
</protein>
<dbReference type="EMBL" id="LGTL01000015">
    <property type="protein sequence ID" value="KPA77953.1"/>
    <property type="molecule type" value="Genomic_DNA"/>
</dbReference>
<feature type="transmembrane region" description="Helical" evidence="1">
    <location>
        <begin position="243"/>
        <end position="262"/>
    </location>
</feature>
<proteinExistence type="predicted"/>
<comment type="caution">
    <text evidence="2">The sequence shown here is derived from an EMBL/GenBank/DDBJ whole genome shotgun (WGS) entry which is preliminary data.</text>
</comment>
<feature type="transmembrane region" description="Helical" evidence="1">
    <location>
        <begin position="45"/>
        <end position="69"/>
    </location>
</feature>
<keyword evidence="1" id="KW-1133">Transmembrane helix</keyword>
<organism evidence="2 3">
    <name type="scientific">Leptomonas pyrrhocoris</name>
    <name type="common">Firebug parasite</name>
    <dbReference type="NCBI Taxonomy" id="157538"/>
    <lineage>
        <taxon>Eukaryota</taxon>
        <taxon>Discoba</taxon>
        <taxon>Euglenozoa</taxon>
        <taxon>Kinetoplastea</taxon>
        <taxon>Metakinetoplastina</taxon>
        <taxon>Trypanosomatida</taxon>
        <taxon>Trypanosomatidae</taxon>
        <taxon>Leishmaniinae</taxon>
        <taxon>Leptomonas</taxon>
    </lineage>
</organism>
<keyword evidence="1" id="KW-0812">Transmembrane</keyword>